<comment type="caution">
    <text evidence="1">The sequence shown here is derived from an EMBL/GenBank/DDBJ whole genome shotgun (WGS) entry which is preliminary data.</text>
</comment>
<dbReference type="RefSeq" id="WP_344558929.1">
    <property type="nucleotide sequence ID" value="NZ_BAAATG010000011.1"/>
</dbReference>
<sequence length="75" mass="8114">MDWLLRTPARSNAFITAAVGAQAIYIVGDDGLSALVTEVWEPCGIAGAALYALSRWLRRVRGIELAAAEREPVDE</sequence>
<dbReference type="Proteomes" id="UP001596035">
    <property type="component" value="Unassembled WGS sequence"/>
</dbReference>
<name>A0ABW0E2C2_9ACTN</name>
<organism evidence="1 2">
    <name type="scientific">Streptomyces atrovirens</name>
    <dbReference type="NCBI Taxonomy" id="285556"/>
    <lineage>
        <taxon>Bacteria</taxon>
        <taxon>Bacillati</taxon>
        <taxon>Actinomycetota</taxon>
        <taxon>Actinomycetes</taxon>
        <taxon>Kitasatosporales</taxon>
        <taxon>Streptomycetaceae</taxon>
        <taxon>Streptomyces</taxon>
    </lineage>
</organism>
<protein>
    <submittedName>
        <fullName evidence="1">Uncharacterized protein</fullName>
    </submittedName>
</protein>
<evidence type="ECO:0000313" key="2">
    <source>
        <dbReference type="Proteomes" id="UP001596035"/>
    </source>
</evidence>
<proteinExistence type="predicted"/>
<accession>A0ABW0E2C2</accession>
<keyword evidence="2" id="KW-1185">Reference proteome</keyword>
<evidence type="ECO:0000313" key="1">
    <source>
        <dbReference type="EMBL" id="MFC5244154.1"/>
    </source>
</evidence>
<reference evidence="2" key="1">
    <citation type="journal article" date="2019" name="Int. J. Syst. Evol. Microbiol.">
        <title>The Global Catalogue of Microorganisms (GCM) 10K type strain sequencing project: providing services to taxonomists for standard genome sequencing and annotation.</title>
        <authorList>
            <consortium name="The Broad Institute Genomics Platform"/>
            <consortium name="The Broad Institute Genome Sequencing Center for Infectious Disease"/>
            <person name="Wu L."/>
            <person name="Ma J."/>
        </authorList>
    </citation>
    <scope>NUCLEOTIDE SEQUENCE [LARGE SCALE GENOMIC DNA]</scope>
    <source>
        <strain evidence="2">CGMCC 4.7131</strain>
    </source>
</reference>
<gene>
    <name evidence="1" type="ORF">ACFPWV_30295</name>
</gene>
<dbReference type="EMBL" id="JBHSKN010000027">
    <property type="protein sequence ID" value="MFC5244154.1"/>
    <property type="molecule type" value="Genomic_DNA"/>
</dbReference>